<accession>A0AAX0WYB0</accession>
<dbReference type="InterPro" id="IPR050469">
    <property type="entry name" value="Diguanylate_Cyclase"/>
</dbReference>
<keyword evidence="4" id="KW-1133">Transmembrane helix</keyword>
<dbReference type="RefSeq" id="WP_065233477.1">
    <property type="nucleotide sequence ID" value="NZ_JAPHOY010000003.1"/>
</dbReference>
<reference evidence="6" key="1">
    <citation type="submission" date="2017-12" db="EMBL/GenBank/DDBJ databases">
        <title>FDA dAtabase for Regulatory Grade micrObial Sequences (FDA-ARGOS): Supporting development and validation of Infectious Disease Dx tests.</title>
        <authorList>
            <person name="Kerrigan L."/>
            <person name="Tallon L.J."/>
            <person name="Sadzewicz L."/>
            <person name="Sengamalay N."/>
            <person name="Ott S."/>
            <person name="Godinez A."/>
            <person name="Nagaraj S."/>
            <person name="Vavikolanu K."/>
            <person name="Vyas G."/>
            <person name="Nadendla S."/>
            <person name="Aluvathingal J."/>
            <person name="Sichtig H."/>
        </authorList>
    </citation>
    <scope>NUCLEOTIDE SEQUENCE [LARGE SCALE GENOMIC DNA]</scope>
    <source>
        <strain evidence="6">FDAARGOS_200</strain>
    </source>
</reference>
<comment type="catalytic activity">
    <reaction evidence="3">
        <text>2 GTP = 3',3'-c-di-GMP + 2 diphosphate</text>
        <dbReference type="Rhea" id="RHEA:24898"/>
        <dbReference type="ChEBI" id="CHEBI:33019"/>
        <dbReference type="ChEBI" id="CHEBI:37565"/>
        <dbReference type="ChEBI" id="CHEBI:58805"/>
        <dbReference type="EC" id="2.7.7.65"/>
    </reaction>
</comment>
<name>A0AAX0WYB0_9GAMM</name>
<evidence type="ECO:0000313" key="7">
    <source>
        <dbReference type="Proteomes" id="UP000192511"/>
    </source>
</evidence>
<proteinExistence type="predicted"/>
<dbReference type="FunFam" id="3.30.70.270:FF:000001">
    <property type="entry name" value="Diguanylate cyclase domain protein"/>
    <property type="match status" value="1"/>
</dbReference>
<feature type="transmembrane region" description="Helical" evidence="4">
    <location>
        <begin position="121"/>
        <end position="138"/>
    </location>
</feature>
<evidence type="ECO:0000256" key="2">
    <source>
        <dbReference type="ARBA" id="ARBA00012528"/>
    </source>
</evidence>
<organism evidence="6 7">
    <name type="scientific">Legionella anisa</name>
    <dbReference type="NCBI Taxonomy" id="28082"/>
    <lineage>
        <taxon>Bacteria</taxon>
        <taxon>Pseudomonadati</taxon>
        <taxon>Pseudomonadota</taxon>
        <taxon>Gammaproteobacteria</taxon>
        <taxon>Legionellales</taxon>
        <taxon>Legionellaceae</taxon>
        <taxon>Legionella</taxon>
    </lineage>
</organism>
<dbReference type="InterPro" id="IPR043128">
    <property type="entry name" value="Rev_trsase/Diguanyl_cyclase"/>
</dbReference>
<feature type="transmembrane region" description="Helical" evidence="4">
    <location>
        <begin position="57"/>
        <end position="79"/>
    </location>
</feature>
<feature type="transmembrane region" description="Helical" evidence="4">
    <location>
        <begin position="169"/>
        <end position="186"/>
    </location>
</feature>
<dbReference type="InterPro" id="IPR000160">
    <property type="entry name" value="GGDEF_dom"/>
</dbReference>
<feature type="transmembrane region" description="Helical" evidence="4">
    <location>
        <begin position="145"/>
        <end position="163"/>
    </location>
</feature>
<dbReference type="GO" id="GO:1902201">
    <property type="term" value="P:negative regulation of bacterial-type flagellum-dependent cell motility"/>
    <property type="evidence" value="ECO:0007669"/>
    <property type="project" value="TreeGrafter"/>
</dbReference>
<dbReference type="AlphaFoldDB" id="A0AAX0WYB0"/>
<dbReference type="GO" id="GO:0043709">
    <property type="term" value="P:cell adhesion involved in single-species biofilm formation"/>
    <property type="evidence" value="ECO:0007669"/>
    <property type="project" value="TreeGrafter"/>
</dbReference>
<dbReference type="CDD" id="cd01949">
    <property type="entry name" value="GGDEF"/>
    <property type="match status" value="1"/>
</dbReference>
<dbReference type="Pfam" id="PF00990">
    <property type="entry name" value="GGDEF"/>
    <property type="match status" value="1"/>
</dbReference>
<dbReference type="InterPro" id="IPR029787">
    <property type="entry name" value="Nucleotide_cyclase"/>
</dbReference>
<dbReference type="GO" id="GO:0052621">
    <property type="term" value="F:diguanylate cyclase activity"/>
    <property type="evidence" value="ECO:0007669"/>
    <property type="project" value="UniProtKB-EC"/>
</dbReference>
<dbReference type="SUPFAM" id="SSF55073">
    <property type="entry name" value="Nucleotide cyclase"/>
    <property type="match status" value="1"/>
</dbReference>
<dbReference type="PROSITE" id="PS50887">
    <property type="entry name" value="GGDEF"/>
    <property type="match status" value="1"/>
</dbReference>
<dbReference type="NCBIfam" id="TIGR00254">
    <property type="entry name" value="GGDEF"/>
    <property type="match status" value="1"/>
</dbReference>
<dbReference type="EMBL" id="NBTX02000004">
    <property type="protein sequence ID" value="PNL62326.1"/>
    <property type="molecule type" value="Genomic_DNA"/>
</dbReference>
<feature type="transmembrane region" description="Helical" evidence="4">
    <location>
        <begin position="91"/>
        <end position="115"/>
    </location>
</feature>
<dbReference type="SMART" id="SM00267">
    <property type="entry name" value="GGDEF"/>
    <property type="match status" value="1"/>
</dbReference>
<evidence type="ECO:0000259" key="5">
    <source>
        <dbReference type="PROSITE" id="PS50887"/>
    </source>
</evidence>
<dbReference type="Proteomes" id="UP000192511">
    <property type="component" value="Unassembled WGS sequence"/>
</dbReference>
<evidence type="ECO:0000256" key="4">
    <source>
        <dbReference type="SAM" id="Phobius"/>
    </source>
</evidence>
<sequence>MRYTIDTKDCRDLKLTSLHKEKIEFLLEGSLRAIPFNIILAVLLALELLYWNVPLSMVLWITPVILLSTFKWFFCHYLFKKERYEHPHILIYFTLLTLTIGVAWGSFYCLMFPYISVGQEFIIVLMLGGLSAGAIASLSVYLPAYYAYVSPIFFQLIVYNYWIYKEERIVLAFMFIFFFIVLNFSARMNNSLLNKVFLLSREKEKLIDDLETLSITDALTGLYNRRYFQLILQKEYENAQRNNYTIVLVSIDVDNFKLINDNLGHTYGDNFLIFVAGLLKKSFRRANDTICRVGGDEFFVILVNQTIENSLAVCYSFNKQFNNKKSKKKSIMKDVTLSMGIVSTPSNKFKIDNLIALADEALYQAKNEGKNKIVVKEWNDSP</sequence>
<protein>
    <recommendedName>
        <fullName evidence="2">diguanylate cyclase</fullName>
        <ecNumber evidence="2">2.7.7.65</ecNumber>
    </recommendedName>
</protein>
<comment type="cofactor">
    <cofactor evidence="1">
        <name>Mg(2+)</name>
        <dbReference type="ChEBI" id="CHEBI:18420"/>
    </cofactor>
</comment>
<keyword evidence="4" id="KW-0472">Membrane</keyword>
<feature type="transmembrane region" description="Helical" evidence="4">
    <location>
        <begin position="30"/>
        <end position="51"/>
    </location>
</feature>
<comment type="caution">
    <text evidence="6">The sequence shown here is derived from an EMBL/GenBank/DDBJ whole genome shotgun (WGS) entry which is preliminary data.</text>
</comment>
<dbReference type="PANTHER" id="PTHR45138:SF9">
    <property type="entry name" value="DIGUANYLATE CYCLASE DGCM-RELATED"/>
    <property type="match status" value="1"/>
</dbReference>
<gene>
    <name evidence="6" type="ORF">A6J39_014525</name>
</gene>
<evidence type="ECO:0000256" key="1">
    <source>
        <dbReference type="ARBA" id="ARBA00001946"/>
    </source>
</evidence>
<keyword evidence="4" id="KW-0812">Transmembrane</keyword>
<evidence type="ECO:0000256" key="3">
    <source>
        <dbReference type="ARBA" id="ARBA00034247"/>
    </source>
</evidence>
<keyword evidence="7" id="KW-1185">Reference proteome</keyword>
<feature type="domain" description="GGDEF" evidence="5">
    <location>
        <begin position="244"/>
        <end position="378"/>
    </location>
</feature>
<dbReference type="GO" id="GO:0005886">
    <property type="term" value="C:plasma membrane"/>
    <property type="evidence" value="ECO:0007669"/>
    <property type="project" value="TreeGrafter"/>
</dbReference>
<evidence type="ECO:0000313" key="6">
    <source>
        <dbReference type="EMBL" id="PNL62326.1"/>
    </source>
</evidence>
<dbReference type="EC" id="2.7.7.65" evidence="2"/>
<dbReference type="Gene3D" id="3.30.70.270">
    <property type="match status" value="1"/>
</dbReference>
<dbReference type="PANTHER" id="PTHR45138">
    <property type="entry name" value="REGULATORY COMPONENTS OF SENSORY TRANSDUCTION SYSTEM"/>
    <property type="match status" value="1"/>
</dbReference>